<evidence type="ECO:0000313" key="3">
    <source>
        <dbReference type="Proteomes" id="UP000185696"/>
    </source>
</evidence>
<dbReference type="PANTHER" id="PTHR13170:SF16">
    <property type="entry name" value="PROTEIN O-GLCNACASE"/>
    <property type="match status" value="1"/>
</dbReference>
<feature type="domain" description="N-acetyltransferase" evidence="1">
    <location>
        <begin position="3"/>
        <end position="199"/>
    </location>
</feature>
<dbReference type="AlphaFoldDB" id="A0A7Z1AUJ7"/>
<accession>A0A7Z1AUJ7</accession>
<name>A0A7Z1AUJ7_9PSEU</name>
<dbReference type="Proteomes" id="UP000185696">
    <property type="component" value="Unassembled WGS sequence"/>
</dbReference>
<dbReference type="PANTHER" id="PTHR13170">
    <property type="entry name" value="O-GLCNACASE"/>
    <property type="match status" value="1"/>
</dbReference>
<organism evidence="2 3">
    <name type="scientific">Actinophytocola xinjiangensis</name>
    <dbReference type="NCBI Taxonomy" id="485602"/>
    <lineage>
        <taxon>Bacteria</taxon>
        <taxon>Bacillati</taxon>
        <taxon>Actinomycetota</taxon>
        <taxon>Actinomycetes</taxon>
        <taxon>Pseudonocardiales</taxon>
        <taxon>Pseudonocardiaceae</taxon>
    </lineage>
</organism>
<dbReference type="InterPro" id="IPR000182">
    <property type="entry name" value="GNAT_dom"/>
</dbReference>
<evidence type="ECO:0000259" key="1">
    <source>
        <dbReference type="PROSITE" id="PS51186"/>
    </source>
</evidence>
<dbReference type="InterPro" id="IPR051822">
    <property type="entry name" value="Glycosyl_Hydrolase_84"/>
</dbReference>
<sequence>MTPEIRRFLPDDEPALYDICLRTGDSGEDATALHEDPALLGHLYVGPYLSLAPDLAFVAEDEHGVAGYVLGVRDTRIFEHECDRDWWPDLRERYPLTTFPPSGRDAGLVRLMHDPPRAADEVVAEYPAHLHIDLLPRLQGRGYGRRLMDTLFTALRAARVPGVHLGVGLANERATAFYHHLGFTELRRDRWGLTLVQYL</sequence>
<gene>
    <name evidence="2" type="ORF">BLA60_32990</name>
</gene>
<dbReference type="RefSeq" id="WP_075136963.1">
    <property type="nucleotide sequence ID" value="NZ_MSIF01000023.1"/>
</dbReference>
<dbReference type="Gene3D" id="3.40.630.30">
    <property type="match status" value="1"/>
</dbReference>
<dbReference type="InterPro" id="IPR016181">
    <property type="entry name" value="Acyl_CoA_acyltransferase"/>
</dbReference>
<dbReference type="EMBL" id="MSIF01000023">
    <property type="protein sequence ID" value="OLF06154.1"/>
    <property type="molecule type" value="Genomic_DNA"/>
</dbReference>
<dbReference type="SUPFAM" id="SSF55729">
    <property type="entry name" value="Acyl-CoA N-acyltransferases (Nat)"/>
    <property type="match status" value="1"/>
</dbReference>
<protein>
    <recommendedName>
        <fullName evidence="1">N-acetyltransferase domain-containing protein</fullName>
    </recommendedName>
</protein>
<dbReference type="Pfam" id="PF00583">
    <property type="entry name" value="Acetyltransf_1"/>
    <property type="match status" value="1"/>
</dbReference>
<comment type="caution">
    <text evidence="2">The sequence shown here is derived from an EMBL/GenBank/DDBJ whole genome shotgun (WGS) entry which is preliminary data.</text>
</comment>
<dbReference type="GO" id="GO:0016747">
    <property type="term" value="F:acyltransferase activity, transferring groups other than amino-acyl groups"/>
    <property type="evidence" value="ECO:0007669"/>
    <property type="project" value="InterPro"/>
</dbReference>
<dbReference type="OrthoDB" id="8593648at2"/>
<evidence type="ECO:0000313" key="2">
    <source>
        <dbReference type="EMBL" id="OLF06154.1"/>
    </source>
</evidence>
<dbReference type="CDD" id="cd04301">
    <property type="entry name" value="NAT_SF"/>
    <property type="match status" value="1"/>
</dbReference>
<keyword evidence="3" id="KW-1185">Reference proteome</keyword>
<reference evidence="2 3" key="1">
    <citation type="submission" date="2016-12" db="EMBL/GenBank/DDBJ databases">
        <title>The draft genome sequence of Actinophytocola xinjiangensis.</title>
        <authorList>
            <person name="Wang W."/>
            <person name="Yuan L."/>
        </authorList>
    </citation>
    <scope>NUCLEOTIDE SEQUENCE [LARGE SCALE GENOMIC DNA]</scope>
    <source>
        <strain evidence="2 3">CGMCC 4.4663</strain>
    </source>
</reference>
<proteinExistence type="predicted"/>
<dbReference type="PROSITE" id="PS51186">
    <property type="entry name" value="GNAT"/>
    <property type="match status" value="1"/>
</dbReference>